<name>A0A5B7IRY1_PORTR</name>
<evidence type="ECO:0000313" key="3">
    <source>
        <dbReference type="Proteomes" id="UP000324222"/>
    </source>
</evidence>
<keyword evidence="3" id="KW-1185">Reference proteome</keyword>
<accession>A0A5B7IRY1</accession>
<dbReference type="OrthoDB" id="5965864at2759"/>
<evidence type="ECO:0000313" key="2">
    <source>
        <dbReference type="EMBL" id="MPC88341.1"/>
    </source>
</evidence>
<dbReference type="AlphaFoldDB" id="A0A5B7IRY1"/>
<evidence type="ECO:0000256" key="1">
    <source>
        <dbReference type="SAM" id="SignalP"/>
    </source>
</evidence>
<gene>
    <name evidence="2" type="ORF">E2C01_083242</name>
</gene>
<dbReference type="EMBL" id="VSRR010077509">
    <property type="protein sequence ID" value="MPC88341.1"/>
    <property type="molecule type" value="Genomic_DNA"/>
</dbReference>
<reference evidence="2 3" key="1">
    <citation type="submission" date="2019-05" db="EMBL/GenBank/DDBJ databases">
        <title>Another draft genome of Portunus trituberculatus and its Hox gene families provides insights of decapod evolution.</title>
        <authorList>
            <person name="Jeong J.-H."/>
            <person name="Song I."/>
            <person name="Kim S."/>
            <person name="Choi T."/>
            <person name="Kim D."/>
            <person name="Ryu S."/>
            <person name="Kim W."/>
        </authorList>
    </citation>
    <scope>NUCLEOTIDE SEQUENCE [LARGE SCALE GENOMIC DNA]</scope>
    <source>
        <tissue evidence="2">Muscle</tissue>
    </source>
</reference>
<sequence length="89" mass="10101">MTTWGLHPRHALLTFLAVPLLIVFSFWCLLSRAQPVKGPSDLENVDSATLVCEEEEMEGKKQKMAARIKEKIFIFGLWQRSAVRSLDLG</sequence>
<dbReference type="Proteomes" id="UP000324222">
    <property type="component" value="Unassembled WGS sequence"/>
</dbReference>
<feature type="signal peptide" evidence="1">
    <location>
        <begin position="1"/>
        <end position="33"/>
    </location>
</feature>
<keyword evidence="1" id="KW-0732">Signal</keyword>
<feature type="chain" id="PRO_5022702465" evidence="1">
    <location>
        <begin position="34"/>
        <end position="89"/>
    </location>
</feature>
<comment type="caution">
    <text evidence="2">The sequence shown here is derived from an EMBL/GenBank/DDBJ whole genome shotgun (WGS) entry which is preliminary data.</text>
</comment>
<proteinExistence type="predicted"/>
<organism evidence="2 3">
    <name type="scientific">Portunus trituberculatus</name>
    <name type="common">Swimming crab</name>
    <name type="synonym">Neptunus trituberculatus</name>
    <dbReference type="NCBI Taxonomy" id="210409"/>
    <lineage>
        <taxon>Eukaryota</taxon>
        <taxon>Metazoa</taxon>
        <taxon>Ecdysozoa</taxon>
        <taxon>Arthropoda</taxon>
        <taxon>Crustacea</taxon>
        <taxon>Multicrustacea</taxon>
        <taxon>Malacostraca</taxon>
        <taxon>Eumalacostraca</taxon>
        <taxon>Eucarida</taxon>
        <taxon>Decapoda</taxon>
        <taxon>Pleocyemata</taxon>
        <taxon>Brachyura</taxon>
        <taxon>Eubrachyura</taxon>
        <taxon>Portunoidea</taxon>
        <taxon>Portunidae</taxon>
        <taxon>Portuninae</taxon>
        <taxon>Portunus</taxon>
    </lineage>
</organism>
<protein>
    <submittedName>
        <fullName evidence="2">Uncharacterized protein</fullName>
    </submittedName>
</protein>